<protein>
    <submittedName>
        <fullName evidence="12">D-alanyl-D-alanine carboxypeptidase</fullName>
    </submittedName>
</protein>
<keyword evidence="4" id="KW-0133">Cell shape</keyword>
<feature type="active site" description="Acyl-ester intermediate" evidence="7">
    <location>
        <position position="61"/>
    </location>
</feature>
<dbReference type="OrthoDB" id="9795979at2"/>
<dbReference type="SUPFAM" id="SSF56601">
    <property type="entry name" value="beta-lactamase/transpeptidase-like"/>
    <property type="match status" value="1"/>
</dbReference>
<gene>
    <name evidence="12" type="ORF">C3942_03990</name>
</gene>
<keyword evidence="12" id="KW-0645">Protease</keyword>
<keyword evidence="6" id="KW-0961">Cell wall biogenesis/degradation</keyword>
<evidence type="ECO:0000256" key="3">
    <source>
        <dbReference type="ARBA" id="ARBA00022801"/>
    </source>
</evidence>
<name>A0A2S5TIQ4_9GAMM</name>
<dbReference type="InterPro" id="IPR001967">
    <property type="entry name" value="Peptidase_S11_N"/>
</dbReference>
<evidence type="ECO:0000256" key="6">
    <source>
        <dbReference type="ARBA" id="ARBA00023316"/>
    </source>
</evidence>
<dbReference type="GO" id="GO:0009002">
    <property type="term" value="F:serine-type D-Ala-D-Ala carboxypeptidase activity"/>
    <property type="evidence" value="ECO:0007669"/>
    <property type="project" value="InterPro"/>
</dbReference>
<keyword evidence="13" id="KW-1185">Reference proteome</keyword>
<evidence type="ECO:0000259" key="11">
    <source>
        <dbReference type="Pfam" id="PF00768"/>
    </source>
</evidence>
<evidence type="ECO:0000256" key="10">
    <source>
        <dbReference type="SAM" id="SignalP"/>
    </source>
</evidence>
<dbReference type="InterPro" id="IPR018044">
    <property type="entry name" value="Peptidase_S11"/>
</dbReference>
<keyword evidence="2 10" id="KW-0732">Signal</keyword>
<dbReference type="Proteomes" id="UP000238220">
    <property type="component" value="Unassembled WGS sequence"/>
</dbReference>
<evidence type="ECO:0000256" key="8">
    <source>
        <dbReference type="PIRSR" id="PIRSR618044-2"/>
    </source>
</evidence>
<organism evidence="12 13">
    <name type="scientific">Solimonas fluminis</name>
    <dbReference type="NCBI Taxonomy" id="2086571"/>
    <lineage>
        <taxon>Bacteria</taxon>
        <taxon>Pseudomonadati</taxon>
        <taxon>Pseudomonadota</taxon>
        <taxon>Gammaproteobacteria</taxon>
        <taxon>Nevskiales</taxon>
        <taxon>Nevskiaceae</taxon>
        <taxon>Solimonas</taxon>
    </lineage>
</organism>
<accession>A0A2S5TIQ4</accession>
<dbReference type="PANTHER" id="PTHR21581">
    <property type="entry name" value="D-ALANYL-D-ALANINE CARBOXYPEPTIDASE"/>
    <property type="match status" value="1"/>
</dbReference>
<keyword evidence="12" id="KW-0121">Carboxypeptidase</keyword>
<evidence type="ECO:0000256" key="7">
    <source>
        <dbReference type="PIRSR" id="PIRSR618044-1"/>
    </source>
</evidence>
<dbReference type="GO" id="GO:0071555">
    <property type="term" value="P:cell wall organization"/>
    <property type="evidence" value="ECO:0007669"/>
    <property type="project" value="UniProtKB-KW"/>
</dbReference>
<dbReference type="GO" id="GO:0009252">
    <property type="term" value="P:peptidoglycan biosynthetic process"/>
    <property type="evidence" value="ECO:0007669"/>
    <property type="project" value="UniProtKB-KW"/>
</dbReference>
<dbReference type="EMBL" id="PSNW01000002">
    <property type="protein sequence ID" value="PPE74845.1"/>
    <property type="molecule type" value="Genomic_DNA"/>
</dbReference>
<evidence type="ECO:0000256" key="1">
    <source>
        <dbReference type="ARBA" id="ARBA00007164"/>
    </source>
</evidence>
<dbReference type="Gene3D" id="3.40.710.10">
    <property type="entry name" value="DD-peptidase/beta-lactamase superfamily"/>
    <property type="match status" value="1"/>
</dbReference>
<dbReference type="GO" id="GO:0008360">
    <property type="term" value="P:regulation of cell shape"/>
    <property type="evidence" value="ECO:0007669"/>
    <property type="project" value="UniProtKB-KW"/>
</dbReference>
<comment type="similarity">
    <text evidence="1 9">Belongs to the peptidase S11 family.</text>
</comment>
<feature type="domain" description="Peptidase S11 D-alanyl-D-alanine carboxypeptidase A N-terminal" evidence="11">
    <location>
        <begin position="28"/>
        <end position="255"/>
    </location>
</feature>
<evidence type="ECO:0000256" key="2">
    <source>
        <dbReference type="ARBA" id="ARBA00022729"/>
    </source>
</evidence>
<dbReference type="GO" id="GO:0006508">
    <property type="term" value="P:proteolysis"/>
    <property type="evidence" value="ECO:0007669"/>
    <property type="project" value="InterPro"/>
</dbReference>
<dbReference type="InterPro" id="IPR012338">
    <property type="entry name" value="Beta-lactam/transpept-like"/>
</dbReference>
<proteinExistence type="inferred from homology"/>
<comment type="caution">
    <text evidence="12">The sequence shown here is derived from an EMBL/GenBank/DDBJ whole genome shotgun (WGS) entry which is preliminary data.</text>
</comment>
<reference evidence="12 13" key="1">
    <citation type="submission" date="2018-02" db="EMBL/GenBank/DDBJ databases">
        <title>Genome sequencing of Solimonas sp. HR-BB.</title>
        <authorList>
            <person name="Lee Y."/>
            <person name="Jeon C.O."/>
        </authorList>
    </citation>
    <scope>NUCLEOTIDE SEQUENCE [LARGE SCALE GENOMIC DNA]</scope>
    <source>
        <strain evidence="12 13">HR-BB</strain>
    </source>
</reference>
<dbReference type="RefSeq" id="WP_104229072.1">
    <property type="nucleotide sequence ID" value="NZ_PSNW01000002.1"/>
</dbReference>
<dbReference type="Pfam" id="PF00768">
    <property type="entry name" value="Peptidase_S11"/>
    <property type="match status" value="1"/>
</dbReference>
<dbReference type="AlphaFoldDB" id="A0A2S5TIQ4"/>
<feature type="binding site" evidence="8">
    <location>
        <position position="225"/>
    </location>
    <ligand>
        <name>substrate</name>
    </ligand>
</feature>
<sequence>MSRSSLPDPARRLLLLGLLSGAWPPARAAKQPPVEAKAWLLLRDGRVLEAHNADSPQPMASLTKMMTALLVLESGRSLDEVVAVPAAAARDTGTRLGLRAGERMTLGDLLAAAVIASANDACRALALVLAGDEQGFVRRMNARAGALGLEQTRFTNPCGHDDDRHFSTARELAALALAVMRDPRYRRLAATSQTTISSRDRPPRVFALANRNELVGRHPGVIGVKSGTTPRAGRCLAAFAMRGEHSALLVMLDARERWWTAGALLDQALDGDAAAR</sequence>
<feature type="active site" description="Acyl-ester intermediate" evidence="7">
    <location>
        <position position="64"/>
    </location>
</feature>
<evidence type="ECO:0000256" key="9">
    <source>
        <dbReference type="RuleBase" id="RU004016"/>
    </source>
</evidence>
<evidence type="ECO:0000313" key="13">
    <source>
        <dbReference type="Proteomes" id="UP000238220"/>
    </source>
</evidence>
<evidence type="ECO:0000256" key="5">
    <source>
        <dbReference type="ARBA" id="ARBA00022984"/>
    </source>
</evidence>
<dbReference type="PANTHER" id="PTHR21581:SF6">
    <property type="entry name" value="TRAFFICKING PROTEIN PARTICLE COMPLEX SUBUNIT 12"/>
    <property type="match status" value="1"/>
</dbReference>
<keyword evidence="5" id="KW-0573">Peptidoglycan synthesis</keyword>
<feature type="signal peptide" evidence="10">
    <location>
        <begin position="1"/>
        <end position="28"/>
    </location>
</feature>
<evidence type="ECO:0000256" key="4">
    <source>
        <dbReference type="ARBA" id="ARBA00022960"/>
    </source>
</evidence>
<keyword evidence="3" id="KW-0378">Hydrolase</keyword>
<feature type="active site" evidence="7">
    <location>
        <position position="117"/>
    </location>
</feature>
<feature type="chain" id="PRO_5015741475" evidence="10">
    <location>
        <begin position="29"/>
        <end position="276"/>
    </location>
</feature>
<dbReference type="PRINTS" id="PR00725">
    <property type="entry name" value="DADACBPTASE1"/>
</dbReference>
<evidence type="ECO:0000313" key="12">
    <source>
        <dbReference type="EMBL" id="PPE74845.1"/>
    </source>
</evidence>